<reference evidence="1" key="1">
    <citation type="submission" date="2019-02" db="EMBL/GenBank/DDBJ databases">
        <authorList>
            <person name="Gruber-Vodicka R. H."/>
            <person name="Seah K. B. B."/>
        </authorList>
    </citation>
    <scope>NUCLEOTIDE SEQUENCE</scope>
    <source>
        <strain evidence="1">BECK_DK47</strain>
    </source>
</reference>
<gene>
    <name evidence="1" type="ORF">BECKDK2373B_GA0170837_102021</name>
</gene>
<proteinExistence type="predicted"/>
<name>A0A450S8Q2_9GAMM</name>
<protein>
    <submittedName>
        <fullName evidence="1">Uncharacterized protein</fullName>
    </submittedName>
</protein>
<dbReference type="AlphaFoldDB" id="A0A450S8Q2"/>
<organism evidence="1">
    <name type="scientific">Candidatus Kentrum sp. DK</name>
    <dbReference type="NCBI Taxonomy" id="2126562"/>
    <lineage>
        <taxon>Bacteria</taxon>
        <taxon>Pseudomonadati</taxon>
        <taxon>Pseudomonadota</taxon>
        <taxon>Gammaproteobacteria</taxon>
        <taxon>Candidatus Kentrum</taxon>
    </lineage>
</organism>
<accession>A0A450S8Q2</accession>
<dbReference type="EMBL" id="CAADEX010000020">
    <property type="protein sequence ID" value="VFJ48334.1"/>
    <property type="molecule type" value="Genomic_DNA"/>
</dbReference>
<evidence type="ECO:0000313" key="1">
    <source>
        <dbReference type="EMBL" id="VFJ48334.1"/>
    </source>
</evidence>
<sequence length="50" mass="5729">MYRKRIMIQTPDFTALSHDAIDFPTVGFDAWKQRVEKATRMTSGPRNTAA</sequence>